<feature type="non-terminal residue" evidence="5">
    <location>
        <position position="1"/>
    </location>
</feature>
<evidence type="ECO:0000259" key="4">
    <source>
        <dbReference type="PROSITE" id="PS50089"/>
    </source>
</evidence>
<dbReference type="SMART" id="SM00184">
    <property type="entry name" value="RING"/>
    <property type="match status" value="1"/>
</dbReference>
<dbReference type="Gene3D" id="3.30.40.10">
    <property type="entry name" value="Zinc/RING finger domain, C3HC4 (zinc finger)"/>
    <property type="match status" value="1"/>
</dbReference>
<protein>
    <recommendedName>
        <fullName evidence="4">RING-type domain-containing protein</fullName>
    </recommendedName>
</protein>
<dbReference type="SUPFAM" id="SSF57850">
    <property type="entry name" value="RING/U-box"/>
    <property type="match status" value="1"/>
</dbReference>
<name>A0A164ET06_9CRUS</name>
<feature type="non-terminal residue" evidence="5">
    <location>
        <position position="112"/>
    </location>
</feature>
<dbReference type="Proteomes" id="UP000076858">
    <property type="component" value="Unassembled WGS sequence"/>
</dbReference>
<dbReference type="Pfam" id="PF13920">
    <property type="entry name" value="zf-C3HC4_3"/>
    <property type="match status" value="1"/>
</dbReference>
<keyword evidence="2" id="KW-0862">Zinc</keyword>
<accession>A0A164ET06</accession>
<keyword evidence="1 3" id="KW-0863">Zinc-finger</keyword>
<gene>
    <name evidence="5" type="ORF">APZ42_008204</name>
</gene>
<dbReference type="GO" id="GO:0008270">
    <property type="term" value="F:zinc ion binding"/>
    <property type="evidence" value="ECO:0007669"/>
    <property type="project" value="UniProtKB-KW"/>
</dbReference>
<sequence>RNPAPVAEGIAAIARPVARPRQNPAPETFVDVVQPLDQRHQNHVPLNEGQVVAAEAVAIPGGDKNDEEAAPANVRCSVCLFNVVNRIFLPCAHTFCHECTDRFERNFPCPQC</sequence>
<keyword evidence="1 3" id="KW-0479">Metal-binding</keyword>
<organism evidence="5 6">
    <name type="scientific">Daphnia magna</name>
    <dbReference type="NCBI Taxonomy" id="35525"/>
    <lineage>
        <taxon>Eukaryota</taxon>
        <taxon>Metazoa</taxon>
        <taxon>Ecdysozoa</taxon>
        <taxon>Arthropoda</taxon>
        <taxon>Crustacea</taxon>
        <taxon>Branchiopoda</taxon>
        <taxon>Diplostraca</taxon>
        <taxon>Cladocera</taxon>
        <taxon>Anomopoda</taxon>
        <taxon>Daphniidae</taxon>
        <taxon>Daphnia</taxon>
    </lineage>
</organism>
<dbReference type="PROSITE" id="PS50089">
    <property type="entry name" value="ZF_RING_2"/>
    <property type="match status" value="1"/>
</dbReference>
<evidence type="ECO:0000256" key="1">
    <source>
        <dbReference type="ARBA" id="ARBA00022771"/>
    </source>
</evidence>
<evidence type="ECO:0000313" key="5">
    <source>
        <dbReference type="EMBL" id="KZR97106.1"/>
    </source>
</evidence>
<evidence type="ECO:0000313" key="6">
    <source>
        <dbReference type="Proteomes" id="UP000076858"/>
    </source>
</evidence>
<dbReference type="AlphaFoldDB" id="A0A164ET06"/>
<dbReference type="OrthoDB" id="10514731at2759"/>
<feature type="domain" description="RING-type" evidence="4">
    <location>
        <begin position="76"/>
        <end position="112"/>
    </location>
</feature>
<keyword evidence="6" id="KW-1185">Reference proteome</keyword>
<comment type="caution">
    <text evidence="5">The sequence shown here is derived from an EMBL/GenBank/DDBJ whole genome shotgun (WGS) entry which is preliminary data.</text>
</comment>
<reference evidence="5 6" key="1">
    <citation type="submission" date="2016-03" db="EMBL/GenBank/DDBJ databases">
        <title>EvidentialGene: Evidence-directed Construction of Genes on Genomes.</title>
        <authorList>
            <person name="Gilbert D.G."/>
            <person name="Choi J.-H."/>
            <person name="Mockaitis K."/>
            <person name="Colbourne J."/>
            <person name="Pfrender M."/>
        </authorList>
    </citation>
    <scope>NUCLEOTIDE SEQUENCE [LARGE SCALE GENOMIC DNA]</scope>
    <source>
        <strain evidence="5 6">Xinb3</strain>
        <tissue evidence="5">Complete organism</tissue>
    </source>
</reference>
<evidence type="ECO:0000256" key="3">
    <source>
        <dbReference type="PROSITE-ProRule" id="PRU00175"/>
    </source>
</evidence>
<proteinExistence type="predicted"/>
<dbReference type="CDD" id="cd16449">
    <property type="entry name" value="RING-HC"/>
    <property type="match status" value="1"/>
</dbReference>
<dbReference type="EMBL" id="LRGB01022596">
    <property type="protein sequence ID" value="KZR97106.1"/>
    <property type="molecule type" value="Genomic_DNA"/>
</dbReference>
<dbReference type="InterPro" id="IPR013083">
    <property type="entry name" value="Znf_RING/FYVE/PHD"/>
</dbReference>
<dbReference type="InterPro" id="IPR001841">
    <property type="entry name" value="Znf_RING"/>
</dbReference>
<evidence type="ECO:0000256" key="2">
    <source>
        <dbReference type="ARBA" id="ARBA00022833"/>
    </source>
</evidence>